<feature type="compositionally biased region" description="Basic and acidic residues" evidence="2">
    <location>
        <begin position="189"/>
        <end position="201"/>
    </location>
</feature>
<feature type="region of interest" description="Disordered" evidence="2">
    <location>
        <begin position="45"/>
        <end position="102"/>
    </location>
</feature>
<feature type="region of interest" description="Disordered" evidence="2">
    <location>
        <begin position="171"/>
        <end position="201"/>
    </location>
</feature>
<evidence type="ECO:0000256" key="1">
    <source>
        <dbReference type="ARBA" id="ARBA00022729"/>
    </source>
</evidence>
<dbReference type="InterPro" id="IPR044024">
    <property type="entry name" value="aRib"/>
</dbReference>
<feature type="compositionally biased region" description="Polar residues" evidence="2">
    <location>
        <begin position="78"/>
        <end position="98"/>
    </location>
</feature>
<organism evidence="5 6">
    <name type="scientific">Streptococcus taonis</name>
    <dbReference type="NCBI Taxonomy" id="3041623"/>
    <lineage>
        <taxon>Bacteria</taxon>
        <taxon>Bacillati</taxon>
        <taxon>Bacillota</taxon>
        <taxon>Bacilli</taxon>
        <taxon>Lactobacillales</taxon>
        <taxon>Streptococcaceae</taxon>
        <taxon>Streptococcus</taxon>
    </lineage>
</organism>
<protein>
    <recommendedName>
        <fullName evidence="4">Atypical Rib domain-containing protein</fullName>
    </recommendedName>
</protein>
<reference evidence="5" key="1">
    <citation type="submission" date="2023-04" db="EMBL/GenBank/DDBJ databases">
        <title>A new Streptococcus species isolated from the patient with bacteremia.</title>
        <authorList>
            <person name="Chen Y.-S."/>
            <person name="Lee C.-Y."/>
            <person name="Chan C.-K."/>
        </authorList>
    </citation>
    <scope>NUCLEOTIDE SEQUENCE</scope>
    <source>
        <strain evidence="5">ST22-14</strain>
    </source>
</reference>
<feature type="signal peptide" evidence="3">
    <location>
        <begin position="1"/>
        <end position="43"/>
    </location>
</feature>
<sequence>MYFNRKNAEQKNWRMIKKGKHFLFGCSLVFAVGAALVAPTVKADTADTGEVETKTANSAAEASSSDEVGTYKAPAVEVSTTSPVVAENPTSSEATSAKTAKEADGVQLPSLTVVANSSALTDEEKANVVEAVKGVNPTATDVQIQADGSVVVTFADGSSANLSAAQTVKVAAPAETSATQPKSRSRRAAGQERAQDRSMEGQDIKFEYKGGKKIENGDPTQRAKIEYRQLDDYEVVNGKTVPTDPSGQGRPVLEWTVTFNEAQYDKAGAFWYFSIPKNVSDPYNVVTEYDGVYNTRTEWSNGNGNAKAEGTQYIYDNSQVEKYVIGTTGGSEYNKIPGLNGVKDNSKKLYLLDTSIYSGIRKFTVRYRTVVEDPSQTISYIAGVQSVKNLAMYNWYAISGKYDKQLVSQVDAPSVTPNLSKTSVNVPVQTVASTSSTLSGTGVPGATIKLYVDGQEQNIGNVTVDSAGNWTTGELPTALNNNQGDGTTIKPRQLVQVSQTVNGTESGRRTVPVSVGVTTVEPSSLSTNQDAVIAGQKEVTLKVPHDAGIAYFRYTDTSGQVLEIPVKRDSASAAWTSQKSDKATVKSVEHGKFQDTIVLTMADKIAGVEVAAISNVVEGGFSSVADWQSRSVENQAPTIASAVEGNTKTVQQGAQLDLASLVTVADKEDDAQATLGDKVHAEVVSVNGNTATKTVDTNTQGTYTVKYKAVDSQGKESGEIEVTVVVTPARDNVAPTVEIPYSDPTPNKKEVYLYTGEDADVDITFNDDSG</sequence>
<feature type="domain" description="Atypical Rib" evidence="4">
    <location>
        <begin position="106"/>
        <end position="169"/>
    </location>
</feature>
<dbReference type="InterPro" id="IPR013783">
    <property type="entry name" value="Ig-like_fold"/>
</dbReference>
<keyword evidence="1 3" id="KW-0732">Signal</keyword>
<name>A0ABT6PD16_9STRE</name>
<proteinExistence type="predicted"/>
<evidence type="ECO:0000256" key="2">
    <source>
        <dbReference type="SAM" id="MobiDB-lite"/>
    </source>
</evidence>
<accession>A0ABT6PD16</accession>
<comment type="caution">
    <text evidence="5">The sequence shown here is derived from an EMBL/GenBank/DDBJ whole genome shotgun (WGS) entry which is preliminary data.</text>
</comment>
<evidence type="ECO:0000313" key="5">
    <source>
        <dbReference type="EMBL" id="MDI1473877.1"/>
    </source>
</evidence>
<keyword evidence="6" id="KW-1185">Reference proteome</keyword>
<feature type="non-terminal residue" evidence="5">
    <location>
        <position position="770"/>
    </location>
</feature>
<dbReference type="Gene3D" id="2.60.40.10">
    <property type="entry name" value="Immunoglobulins"/>
    <property type="match status" value="1"/>
</dbReference>
<feature type="compositionally biased region" description="Low complexity" evidence="2">
    <location>
        <begin position="56"/>
        <end position="65"/>
    </location>
</feature>
<evidence type="ECO:0000313" key="6">
    <source>
        <dbReference type="Proteomes" id="UP001160991"/>
    </source>
</evidence>
<evidence type="ECO:0000256" key="3">
    <source>
        <dbReference type="SAM" id="SignalP"/>
    </source>
</evidence>
<dbReference type="Proteomes" id="UP001160991">
    <property type="component" value="Unassembled WGS sequence"/>
</dbReference>
<evidence type="ECO:0000259" key="4">
    <source>
        <dbReference type="Pfam" id="PF18938"/>
    </source>
</evidence>
<feature type="chain" id="PRO_5046822994" description="Atypical Rib domain-containing protein" evidence="3">
    <location>
        <begin position="44"/>
        <end position="770"/>
    </location>
</feature>
<dbReference type="Pfam" id="PF18938">
    <property type="entry name" value="aRib"/>
    <property type="match status" value="1"/>
</dbReference>
<gene>
    <name evidence="5" type="ORF">QEZ38_04140</name>
</gene>
<dbReference type="EMBL" id="JARZZP010000006">
    <property type="protein sequence ID" value="MDI1473877.1"/>
    <property type="molecule type" value="Genomic_DNA"/>
</dbReference>
<dbReference type="Gene3D" id="3.10.20.890">
    <property type="match status" value="1"/>
</dbReference>